<keyword evidence="4" id="KW-1185">Reference proteome</keyword>
<evidence type="ECO:0000313" key="3">
    <source>
        <dbReference type="EMBL" id="KAK2980541.1"/>
    </source>
</evidence>
<dbReference type="PANTHER" id="PTHR38378:SF3">
    <property type="entry name" value="MYOSIN HEAVY CHAIN-LIKE PROTEIN"/>
    <property type="match status" value="1"/>
</dbReference>
<dbReference type="AlphaFoldDB" id="A0AA88RE69"/>
<feature type="signal peptide" evidence="2">
    <location>
        <begin position="1"/>
        <end position="28"/>
    </location>
</feature>
<evidence type="ECO:0008006" key="5">
    <source>
        <dbReference type="Google" id="ProtNLM"/>
    </source>
</evidence>
<evidence type="ECO:0000256" key="1">
    <source>
        <dbReference type="SAM" id="Coils"/>
    </source>
</evidence>
<organism evidence="3 4">
    <name type="scientific">Escallonia rubra</name>
    <dbReference type="NCBI Taxonomy" id="112253"/>
    <lineage>
        <taxon>Eukaryota</taxon>
        <taxon>Viridiplantae</taxon>
        <taxon>Streptophyta</taxon>
        <taxon>Embryophyta</taxon>
        <taxon>Tracheophyta</taxon>
        <taxon>Spermatophyta</taxon>
        <taxon>Magnoliopsida</taxon>
        <taxon>eudicotyledons</taxon>
        <taxon>Gunneridae</taxon>
        <taxon>Pentapetalae</taxon>
        <taxon>asterids</taxon>
        <taxon>campanulids</taxon>
        <taxon>Escalloniales</taxon>
        <taxon>Escalloniaceae</taxon>
        <taxon>Escallonia</taxon>
    </lineage>
</organism>
<proteinExistence type="predicted"/>
<reference evidence="3" key="1">
    <citation type="submission" date="2022-12" db="EMBL/GenBank/DDBJ databases">
        <title>Draft genome assemblies for two species of Escallonia (Escalloniales).</title>
        <authorList>
            <person name="Chanderbali A."/>
            <person name="Dervinis C."/>
            <person name="Anghel I."/>
            <person name="Soltis D."/>
            <person name="Soltis P."/>
            <person name="Zapata F."/>
        </authorList>
    </citation>
    <scope>NUCLEOTIDE SEQUENCE</scope>
    <source>
        <strain evidence="3">UCBG92.1500</strain>
        <tissue evidence="3">Leaf</tissue>
    </source>
</reference>
<dbReference type="Proteomes" id="UP001187471">
    <property type="component" value="Unassembled WGS sequence"/>
</dbReference>
<feature type="coiled-coil region" evidence="1">
    <location>
        <begin position="239"/>
        <end position="307"/>
    </location>
</feature>
<accession>A0AA88RE69</accession>
<protein>
    <recommendedName>
        <fullName evidence="5">Myosin heavy chain-like protein</fullName>
    </recommendedName>
</protein>
<feature type="coiled-coil region" evidence="1">
    <location>
        <begin position="171"/>
        <end position="205"/>
    </location>
</feature>
<gene>
    <name evidence="3" type="ORF">RJ640_015926</name>
</gene>
<name>A0AA88RE69_9ASTE</name>
<evidence type="ECO:0000313" key="4">
    <source>
        <dbReference type="Proteomes" id="UP001187471"/>
    </source>
</evidence>
<feature type="chain" id="PRO_5041723966" description="Myosin heavy chain-like protein" evidence="2">
    <location>
        <begin position="29"/>
        <end position="349"/>
    </location>
</feature>
<sequence length="349" mass="39586">MCRAHAMHCTYFLLVVFWASMSRPRANSSPDLLPRSPTAEEYDDSALEGVAANIKLLLKIVQDHKEACTKQKNDGRRMLRVAGMMTILDNVRTRIQKCQSFGSKRSEAELRRCKTDLKTSPVSRDKRPAESIVDEKERLQKDLNSCLAARKSLEVMCSSLGKEKEIMAGELARKVHELNELEDYVSDLKAQNATLSEKVQEYAAVHKEKKNGGETHGNAALQERNKTLSEQLLRSLDGYRSMKRKLKEAQEENSVMRATMEEMGAKFGASLDRIRGYKQTATRGGELVELEDEISELEHMFECFDMKFPRSGQKKGECVKPKERSMPVKHPFLLDKKGSLESDSLSEFC</sequence>
<dbReference type="EMBL" id="JAVXUO010001622">
    <property type="protein sequence ID" value="KAK2980541.1"/>
    <property type="molecule type" value="Genomic_DNA"/>
</dbReference>
<keyword evidence="2" id="KW-0732">Signal</keyword>
<keyword evidence="1" id="KW-0175">Coiled coil</keyword>
<dbReference type="PANTHER" id="PTHR38378">
    <property type="entry name" value="MYOSIN HEAVY CHAIN-LIKE PROTEIN"/>
    <property type="match status" value="1"/>
</dbReference>
<evidence type="ECO:0000256" key="2">
    <source>
        <dbReference type="SAM" id="SignalP"/>
    </source>
</evidence>
<comment type="caution">
    <text evidence="3">The sequence shown here is derived from an EMBL/GenBank/DDBJ whole genome shotgun (WGS) entry which is preliminary data.</text>
</comment>